<feature type="compositionally biased region" description="Basic and acidic residues" evidence="7">
    <location>
        <begin position="463"/>
        <end position="481"/>
    </location>
</feature>
<dbReference type="Proteomes" id="UP000613160">
    <property type="component" value="Unassembled WGS sequence"/>
</dbReference>
<dbReference type="GO" id="GO:1902600">
    <property type="term" value="P:proton transmembrane transport"/>
    <property type="evidence" value="ECO:0007669"/>
    <property type="project" value="InterPro"/>
</dbReference>
<feature type="domain" description="Cation/H+ exchanger transmembrane" evidence="9">
    <location>
        <begin position="18"/>
        <end position="379"/>
    </location>
</feature>
<dbReference type="Gene3D" id="1.20.1530.20">
    <property type="match status" value="1"/>
</dbReference>
<dbReference type="AlphaFoldDB" id="A0A916XZ37"/>
<dbReference type="RefSeq" id="WP_274604601.1">
    <property type="nucleotide sequence ID" value="NZ_BMJJ01000005.1"/>
</dbReference>
<evidence type="ECO:0000313" key="10">
    <source>
        <dbReference type="EMBL" id="GGD20835.1"/>
    </source>
</evidence>
<sequence>MEEAAAHGTGLVQVAFVIVVAVTAGLLLMRLKQPPMVGFILAGVALGPTGLGVIDDSANVSALAEMGVLMLLFFIGMELSLKAFVQTLKPAMQVAGGQLVAAMAISFGLKAVSSATMSEAIILGFIIALSSTVVAMKVLEEIGELRTDVGRITVGVLIAQDIAVVPMLILATALGGDGETNWLGIAIKIAVAVGVLAALLWYLGRRPKLRWSFAAAVENNVEILALGSIAFCFAAASISGVLGLSPAYGAFIAGLVIGSSTLRGRVIPVIEPIQSVLLVVFFLSIGLLIDLTFIAENWPLVLVASLFVIVAKTVFNILLLRLAGLPHKTAMESGLSMAQIGEFSFILAAAAFASGGIGDDVYRLAIAVTAVTLLVSPAWMFVMRRLEGEARFGIGEFRAALAEVYADRRADMGRGRDAAEDVWLWLRLRLRAMLRARRRHRARHAEGPADPFADVEPVPTDYGEPRAGETWPRHVGERSGRTPDLLS</sequence>
<reference evidence="10" key="1">
    <citation type="journal article" date="2014" name="Int. J. Syst. Evol. Microbiol.">
        <title>Complete genome sequence of Corynebacterium casei LMG S-19264T (=DSM 44701T), isolated from a smear-ripened cheese.</title>
        <authorList>
            <consortium name="US DOE Joint Genome Institute (JGI-PGF)"/>
            <person name="Walter F."/>
            <person name="Albersmeier A."/>
            <person name="Kalinowski J."/>
            <person name="Ruckert C."/>
        </authorList>
    </citation>
    <scope>NUCLEOTIDE SEQUENCE</scope>
    <source>
        <strain evidence="10">CGMCC 1.15493</strain>
    </source>
</reference>
<evidence type="ECO:0000259" key="9">
    <source>
        <dbReference type="Pfam" id="PF00999"/>
    </source>
</evidence>
<feature type="transmembrane region" description="Helical" evidence="8">
    <location>
        <begin position="361"/>
        <end position="382"/>
    </location>
</feature>
<accession>A0A916XZ37</accession>
<feature type="transmembrane region" description="Helical" evidence="8">
    <location>
        <begin position="121"/>
        <end position="140"/>
    </location>
</feature>
<feature type="transmembrane region" description="Helical" evidence="8">
    <location>
        <begin position="91"/>
        <end position="109"/>
    </location>
</feature>
<feature type="region of interest" description="Disordered" evidence="7">
    <location>
        <begin position="445"/>
        <end position="487"/>
    </location>
</feature>
<dbReference type="InterPro" id="IPR006153">
    <property type="entry name" value="Cation/H_exchanger_TM"/>
</dbReference>
<feature type="transmembrane region" description="Helical" evidence="8">
    <location>
        <begin position="152"/>
        <end position="176"/>
    </location>
</feature>
<feature type="transmembrane region" description="Helical" evidence="8">
    <location>
        <begin position="6"/>
        <end position="29"/>
    </location>
</feature>
<feature type="transmembrane region" description="Helical" evidence="8">
    <location>
        <begin position="60"/>
        <end position="79"/>
    </location>
</feature>
<feature type="transmembrane region" description="Helical" evidence="8">
    <location>
        <begin position="36"/>
        <end position="54"/>
    </location>
</feature>
<evidence type="ECO:0000256" key="1">
    <source>
        <dbReference type="ARBA" id="ARBA00004141"/>
    </source>
</evidence>
<feature type="transmembrane region" description="Helical" evidence="8">
    <location>
        <begin position="335"/>
        <end position="355"/>
    </location>
</feature>
<comment type="caution">
    <text evidence="10">The sequence shown here is derived from an EMBL/GenBank/DDBJ whole genome shotgun (WGS) entry which is preliminary data.</text>
</comment>
<name>A0A916XZ37_9HYPH</name>
<feature type="transmembrane region" description="Helical" evidence="8">
    <location>
        <begin position="301"/>
        <end position="323"/>
    </location>
</feature>
<organism evidence="10 11">
    <name type="scientific">Aureimonas glaciei</name>
    <dbReference type="NCBI Taxonomy" id="1776957"/>
    <lineage>
        <taxon>Bacteria</taxon>
        <taxon>Pseudomonadati</taxon>
        <taxon>Pseudomonadota</taxon>
        <taxon>Alphaproteobacteria</taxon>
        <taxon>Hyphomicrobiales</taxon>
        <taxon>Aurantimonadaceae</taxon>
        <taxon>Aureimonas</taxon>
    </lineage>
</organism>
<keyword evidence="5 8" id="KW-1133">Transmembrane helix</keyword>
<feature type="transmembrane region" description="Helical" evidence="8">
    <location>
        <begin position="223"/>
        <end position="241"/>
    </location>
</feature>
<evidence type="ECO:0000256" key="2">
    <source>
        <dbReference type="ARBA" id="ARBA00005551"/>
    </source>
</evidence>
<protein>
    <recommendedName>
        <fullName evidence="9">Cation/H+ exchanger transmembrane domain-containing protein</fullName>
    </recommendedName>
</protein>
<keyword evidence="3" id="KW-0813">Transport</keyword>
<dbReference type="Pfam" id="PF00999">
    <property type="entry name" value="Na_H_Exchanger"/>
    <property type="match status" value="1"/>
</dbReference>
<comment type="subcellular location">
    <subcellularLocation>
        <location evidence="1">Membrane</location>
        <topology evidence="1">Multi-pass membrane protein</topology>
    </subcellularLocation>
</comment>
<dbReference type="GO" id="GO:0015297">
    <property type="term" value="F:antiporter activity"/>
    <property type="evidence" value="ECO:0007669"/>
    <property type="project" value="InterPro"/>
</dbReference>
<evidence type="ECO:0000256" key="4">
    <source>
        <dbReference type="ARBA" id="ARBA00022692"/>
    </source>
</evidence>
<comment type="similarity">
    <text evidence="2">Belongs to the monovalent cation:proton antiporter 2 (CPA2) transporter (TC 2.A.37) family.</text>
</comment>
<evidence type="ECO:0000256" key="7">
    <source>
        <dbReference type="SAM" id="MobiDB-lite"/>
    </source>
</evidence>
<dbReference type="InterPro" id="IPR038770">
    <property type="entry name" value="Na+/solute_symporter_sf"/>
</dbReference>
<dbReference type="EMBL" id="BMJJ01000005">
    <property type="protein sequence ID" value="GGD20835.1"/>
    <property type="molecule type" value="Genomic_DNA"/>
</dbReference>
<proteinExistence type="inferred from homology"/>
<dbReference type="GO" id="GO:0016020">
    <property type="term" value="C:membrane"/>
    <property type="evidence" value="ECO:0007669"/>
    <property type="project" value="UniProtKB-SubCell"/>
</dbReference>
<gene>
    <name evidence="10" type="ORF">GCM10011335_24700</name>
</gene>
<feature type="transmembrane region" description="Helical" evidence="8">
    <location>
        <begin position="182"/>
        <end position="203"/>
    </location>
</feature>
<feature type="transmembrane region" description="Helical" evidence="8">
    <location>
        <begin position="276"/>
        <end position="295"/>
    </location>
</feature>
<keyword evidence="6 8" id="KW-0472">Membrane</keyword>
<reference evidence="10" key="2">
    <citation type="submission" date="2020-09" db="EMBL/GenBank/DDBJ databases">
        <authorList>
            <person name="Sun Q."/>
            <person name="Zhou Y."/>
        </authorList>
    </citation>
    <scope>NUCLEOTIDE SEQUENCE</scope>
    <source>
        <strain evidence="10">CGMCC 1.15493</strain>
    </source>
</reference>
<evidence type="ECO:0000256" key="6">
    <source>
        <dbReference type="ARBA" id="ARBA00023136"/>
    </source>
</evidence>
<keyword evidence="4 8" id="KW-0812">Transmembrane</keyword>
<dbReference type="PANTHER" id="PTHR42751:SF6">
    <property type="entry name" value="CONSERVED INTEGRAL MEMBRANE TRANSPORT PROTEIN-RELATED"/>
    <property type="match status" value="1"/>
</dbReference>
<evidence type="ECO:0000313" key="11">
    <source>
        <dbReference type="Proteomes" id="UP000613160"/>
    </source>
</evidence>
<evidence type="ECO:0000256" key="3">
    <source>
        <dbReference type="ARBA" id="ARBA00022448"/>
    </source>
</evidence>
<keyword evidence="11" id="KW-1185">Reference proteome</keyword>
<evidence type="ECO:0000256" key="5">
    <source>
        <dbReference type="ARBA" id="ARBA00022989"/>
    </source>
</evidence>
<evidence type="ECO:0000256" key="8">
    <source>
        <dbReference type="SAM" id="Phobius"/>
    </source>
</evidence>
<dbReference type="PANTHER" id="PTHR42751">
    <property type="entry name" value="SODIUM/HYDROGEN EXCHANGER FAMILY/TRKA DOMAIN PROTEIN"/>
    <property type="match status" value="1"/>
</dbReference>